<dbReference type="Gene3D" id="3.40.140.20">
    <property type="match status" value="2"/>
</dbReference>
<evidence type="ECO:0000256" key="3">
    <source>
        <dbReference type="ARBA" id="ARBA00004954"/>
    </source>
</evidence>
<dbReference type="GO" id="GO:0031932">
    <property type="term" value="C:TORC2 complex"/>
    <property type="evidence" value="ECO:0007669"/>
    <property type="project" value="TreeGrafter"/>
</dbReference>
<dbReference type="FunFam" id="1.20.120.150:FF:000001">
    <property type="entry name" value="Serine/threonine-protein kinase TOR"/>
    <property type="match status" value="1"/>
</dbReference>
<dbReference type="PROSITE" id="PS51189">
    <property type="entry name" value="FAT"/>
    <property type="match status" value="1"/>
</dbReference>
<comment type="catalytic activity">
    <reaction evidence="17">
        <text>L-seryl-[protein] + ATP = O-phospho-L-seryl-[protein] + ADP + H(+)</text>
        <dbReference type="Rhea" id="RHEA:17989"/>
        <dbReference type="Rhea" id="RHEA-COMP:9863"/>
        <dbReference type="Rhea" id="RHEA-COMP:11604"/>
        <dbReference type="ChEBI" id="CHEBI:15378"/>
        <dbReference type="ChEBI" id="CHEBI:29999"/>
        <dbReference type="ChEBI" id="CHEBI:30616"/>
        <dbReference type="ChEBI" id="CHEBI:83421"/>
        <dbReference type="ChEBI" id="CHEBI:456216"/>
        <dbReference type="EC" id="2.7.11.1"/>
    </reaction>
</comment>
<dbReference type="PROSITE" id="PS50077">
    <property type="entry name" value="HEAT_REPEAT"/>
    <property type="match status" value="1"/>
</dbReference>
<keyword evidence="6" id="KW-0963">Cytoplasm</keyword>
<dbReference type="GO" id="GO:0005524">
    <property type="term" value="F:ATP binding"/>
    <property type="evidence" value="ECO:0007669"/>
    <property type="project" value="UniProtKB-KW"/>
</dbReference>
<dbReference type="SMART" id="SM01345">
    <property type="entry name" value="Rapamycin_bind"/>
    <property type="match status" value="1"/>
</dbReference>
<dbReference type="InterPro" id="IPR036738">
    <property type="entry name" value="FRB_sf"/>
</dbReference>
<dbReference type="SMART" id="SM00798">
    <property type="entry name" value="AICARFT_IMPCHas"/>
    <property type="match status" value="1"/>
</dbReference>
<keyword evidence="12 23" id="KW-0418">Kinase</keyword>
<dbReference type="InterPro" id="IPR011009">
    <property type="entry name" value="Kinase-like_dom_sf"/>
</dbReference>
<dbReference type="Gene3D" id="1.25.40.10">
    <property type="entry name" value="Tetratricopeptide repeat domain"/>
    <property type="match status" value="1"/>
</dbReference>
<dbReference type="PROSITE" id="PS51190">
    <property type="entry name" value="FATC"/>
    <property type="match status" value="1"/>
</dbReference>
<dbReference type="PROSITE" id="PS00915">
    <property type="entry name" value="PI3_4_KINASE_1"/>
    <property type="match status" value="1"/>
</dbReference>
<dbReference type="SUPFAM" id="SSF48371">
    <property type="entry name" value="ARM repeat"/>
    <property type="match status" value="2"/>
</dbReference>
<sequence length="2869" mass="322962">MFSLHNDKARNLCTQTLKDYVTLTSRELSGEDLDKFYGEVNSIIRTLVQSVDNDDKLCGALIIDNLIGIEDEDNTAQETRFANYLRQLFPSDVPTMTVAARALGKLAQQRGPFTADFVEFELTRAMEWLAGDKQEARRHASVLVLAELARHANVIVYPHVETILNNIWGAMREPKQAIREAAADTLSAVLVLIADRVTQQNQQNINWELTLQAGMFIYERFKDTCETVLRFKDHRETLIKKTVINLLPVLAAYDPSDFIGFYLNQSMTHLLGQIQYDKERKNSNDTERSISFQAIGKLAIVAKRDIESYLDDIVQSIKDGLRAKSKLRAVTDGPIFNCISMLAQAVGPSMARHLAELLELMLAAGLSEALCQSFTHLSTYIPHSLPTIQERLLNMISIILSGKAYRAPGEPQPKKGTHTRSNSYFPDRNEETIILALKTLGSFNFSERMLNEFVRDSCIVYLDDENANIRRAAAQTCCHLFAHDPIIFQTSVHAVQIVDEVLEKLLLVGIADPDATIRQTILVSLDERFDRHLAKAENVRSLFIALNDETFVIRELAITILGRITAYNPAYVIPPLRKILIQLLTEIEYSGLLMPVFIEILQDQSSPVKRSAALTALGRLASNTGYVIEPYLKYPVLLDILMTIIKTEQSVRIRQETMKLIGVLGALDPYRHKQTVMKSGESNQTDKTDNSDVALLMAGVLPSSDEYYPTVVINALLRILKDPSLNQQYQPATQAILNIFRALQLRMVSFLPQIMPVYLAIMQSGTVLNLDFYFEKMGVLVQIVTLHIRPYIPDLIKLIEANWNHTRLKERIIGLIESVAISLDGDSKTYMPKLLRPMLEVLDSDMSEKHGASLRVLQAFVRLGSNVEEYMHLIIPALVKTYERTDAPMNLRRAAISTIGAFSRRIDFSDYASRVILPLSRILALPGQELRTVTMDVLCLLVVQLEYGYVGFVPLVNKVLVREKINHANYNLVVNKLMNREPLPSASELTGMGDDRYVVTTDVPQAVSDTRALPVNPAALRRAWDTTSRSTKEDWADWIRRLTLEMLKETPSHSLRACADMANSFQPLARELFNAAFMSCWTTLTEQFQGKFAAAIRTALVAKNISPEIIQTLLNMAEYMEHDDKPLPIEISTLGKYAHSCHAYAKALHYTELQFMKDHSTASIESLISINNHLQQPDAAAGILTYAQRHHDIELKESWYERLHRWEDALAAYDKKQVENPNDPLLTLKRMRCLHALGEWDSLSSLAQEKWGVASQDYRRGMAPYVAASAWGLGQWELLDDYISAMQEESPDRAFFKAIVYLHRNQFTKAQEQIEHTRSLLDTELTALVSESYSRAYNIVVRVQMMAELEEIISYKRYDKQPDRQMTIRKTWMKRILGCERNIELWQRVIKVHAMALTPAEDMELRIKFMNLCRKSGRLRLAEQAMISLIGRNKTEIGFMQMIQVTPPQVVYAKLKYMWATGIRQQTLECLRQFTDRLASDLGLGSAEMNGASLTGVHGGNGSNEDFSRLLARCYLKQGVWQFALQDGWTPESIDQVLLPYSHAKDLDKNWYKAWHTWALANFDVISHYERNGSTDASHSLPYVVPSITGFFRSIALSAGNSLQDTLRLLTLWFKFGHRADVSAALAKGFPTVNIDTWLQVIPQLIARIHAPSQNVHKLIHQLLADVGKAHPQALVYTLTVASKSPSVFRKSAALAIMEKMRLHSPVLVDQASMVSQELLRVAILWHEMWEEGLEEALTLNAQGGRNNIDAILGVLEPLHKMILKKPETMHEASFAKAFGRDLKEAFECCTRFHKARDVKELNQAWDIYLQIYNRIKKLPRLNTLDMPYVSPQLQNARDLELAIPGTYKSGEPVVKISSFSHVLTVMSTKQRPRRLTMRGSDGRDYTFLLKGHEDMRQDERVMQLFGLVNTLLTNDPETFKRHLSIIQFSVIPLSPNSGLVGWVPETDTLHNLIRDYRASRELSFFLEHQLLMEMAPERSYDSLSVMQKVEIFENMLDKTTGDDMYKILWLKSKNSEVWFERRTNFTRSLAVMSMVGHVLGLGDRHPSNMMMDRNSGRIVHIDFGDCFEVAMHRPQFPERIPFRLTRMLVKAMEVSGIEGSFRNTSENVMRVLRENKESVMAVLEAFIHDPLVNWRILHTSPRQQASTVQASTVHAARNVIVPESFPKDQARSIRRPLLSEQELVSDSSELEQPEQLNQRAVTILNRVTNKLTGRDFNPDVTLDVPSQVEKLIRQATSVENLSSIENAGACVLRSSFTTDTIQKNSDSDVGGQSVFRSRPSPLRFDSTRPFAMTQKIAILSVYDKTGLIDFAKELVALNIRILASGGTSKAIAAAGLPVEDVSAITKTPEILGGRVKTLHPAVHGGILARDIPSDEADLLAHSIQKIDIVACNLYPFKETIAKEGVTISEAIEEIDIGGMTLLRAAAKNHIRVSILSDPKDYAIVTAQLKEHGKVSDETRQKLALKAFNQSSEYDEAISNYLRKQYAAGTQQLTLRYGANPHQKPAQVFSKNGDLPIKVLSGSPGYINLLDALNGWPLVKELEQALGLPAAASFKHVSPAGAAVAVPLSDVEKKVCQVDDMKLPLSPVAIAYARARGADRMSSFGDWIAISSKVDLVTAKIISREVSDGIIAPAYDADALEVLKNKKGGKFTVLQMDPNYEPQELESRQVYGLTLQQKRNNNKIDASLFKNLVTKNKDLPEDAVRDLIVATIALKYTQSNSVCYAQNGMVIGLGAGQQSRIHCTRLAGDKADNWWLRHHPKILAFDFKKETKRADKSNAIDLFVLDKIGEGQERADWEAHFNNVPAPLTAEERAAHMKEMKNVSISSDAFFPFTDNIQRAHQSGVKYVAATKGSIMDDSIIAAADSHDM</sequence>
<dbReference type="InterPro" id="IPR003151">
    <property type="entry name" value="PIK-rel_kinase_FAT"/>
</dbReference>
<dbReference type="EMBL" id="JAAAHW010000004">
    <property type="protein sequence ID" value="KAG0007164.1"/>
    <property type="molecule type" value="Genomic_DNA"/>
</dbReference>
<keyword evidence="24" id="KW-1185">Reference proteome</keyword>
<dbReference type="FunFam" id="3.30.1010.10:FF:000006">
    <property type="entry name" value="Serine/threonine-protein kinase TOR"/>
    <property type="match status" value="1"/>
</dbReference>
<dbReference type="InterPro" id="IPR011989">
    <property type="entry name" value="ARM-like"/>
</dbReference>
<dbReference type="GO" id="GO:0004643">
    <property type="term" value="F:phosphoribosylaminoimidazolecarboxamide formyltransferase activity"/>
    <property type="evidence" value="ECO:0007669"/>
    <property type="project" value="InterPro"/>
</dbReference>
<dbReference type="InterPro" id="IPR024050">
    <property type="entry name" value="AICAR_Tfase_insert_dom_sf"/>
</dbReference>
<dbReference type="PANTHER" id="PTHR11139:SF9">
    <property type="entry name" value="SERINE_THREONINE-PROTEIN KINASE MTOR"/>
    <property type="match status" value="1"/>
</dbReference>
<proteinExistence type="inferred from homology"/>
<feature type="non-terminal residue" evidence="23">
    <location>
        <position position="2869"/>
    </location>
</feature>
<dbReference type="Pfam" id="PF23593">
    <property type="entry name" value="HEAT_ATR"/>
    <property type="match status" value="1"/>
</dbReference>
<dbReference type="Pfam" id="PF02142">
    <property type="entry name" value="MGS"/>
    <property type="match status" value="1"/>
</dbReference>
<evidence type="ECO:0000256" key="10">
    <source>
        <dbReference type="ARBA" id="ARBA00022741"/>
    </source>
</evidence>
<evidence type="ECO:0000259" key="20">
    <source>
        <dbReference type="PROSITE" id="PS51189"/>
    </source>
</evidence>
<dbReference type="InterPro" id="IPR003152">
    <property type="entry name" value="FATC_dom"/>
</dbReference>
<evidence type="ECO:0000256" key="8">
    <source>
        <dbReference type="ARBA" id="ARBA00022679"/>
    </source>
</evidence>
<dbReference type="GO" id="GO:0005829">
    <property type="term" value="C:cytosol"/>
    <property type="evidence" value="ECO:0007669"/>
    <property type="project" value="UniProtKB-SubCell"/>
</dbReference>
<dbReference type="InterPro" id="IPR016024">
    <property type="entry name" value="ARM-type_fold"/>
</dbReference>
<evidence type="ECO:0000256" key="9">
    <source>
        <dbReference type="ARBA" id="ARBA00022737"/>
    </source>
</evidence>
<feature type="domain" description="MGS-like" evidence="22">
    <location>
        <begin position="2287"/>
        <end position="2437"/>
    </location>
</feature>
<dbReference type="GO" id="GO:0080090">
    <property type="term" value="P:regulation of primary metabolic process"/>
    <property type="evidence" value="ECO:0007669"/>
    <property type="project" value="UniProtKB-ARBA"/>
</dbReference>
<dbReference type="OrthoDB" id="381190at2759"/>
<comment type="pathway">
    <text evidence="3">Purine metabolism; IMP biosynthesis via de novo pathway; 5-formamido-1-(5-phospho-D-ribosyl)imidazole-4-carboxamide from 5-amino-1-(5-phospho-D-ribosyl)imidazole-4-carboxamide (10-formyl THF route): step 1/1.</text>
</comment>
<dbReference type="GO" id="GO:0006164">
    <property type="term" value="P:purine nucleotide biosynthetic process"/>
    <property type="evidence" value="ECO:0007669"/>
    <property type="project" value="UniProtKB-KW"/>
</dbReference>
<dbReference type="GO" id="GO:0031931">
    <property type="term" value="C:TORC1 complex"/>
    <property type="evidence" value="ECO:0007669"/>
    <property type="project" value="TreeGrafter"/>
</dbReference>
<dbReference type="Gene3D" id="1.10.287.440">
    <property type="match status" value="1"/>
</dbReference>
<dbReference type="GO" id="GO:0016242">
    <property type="term" value="P:negative regulation of macroautophagy"/>
    <property type="evidence" value="ECO:0007669"/>
    <property type="project" value="TreeGrafter"/>
</dbReference>
<dbReference type="SUPFAM" id="SSF56112">
    <property type="entry name" value="Protein kinase-like (PK-like)"/>
    <property type="match status" value="1"/>
</dbReference>
<keyword evidence="14" id="KW-0067">ATP-binding</keyword>
<dbReference type="PROSITE" id="PS00916">
    <property type="entry name" value="PI3_4_KINASE_2"/>
    <property type="match status" value="1"/>
</dbReference>
<dbReference type="Gene3D" id="3.40.50.1380">
    <property type="entry name" value="Methylglyoxal synthase-like domain"/>
    <property type="match status" value="1"/>
</dbReference>
<dbReference type="Pfam" id="PF02259">
    <property type="entry name" value="FAT"/>
    <property type="match status" value="1"/>
</dbReference>
<dbReference type="InterPro" id="IPR014009">
    <property type="entry name" value="PIK_FAT"/>
</dbReference>
<dbReference type="FunFam" id="1.10.1070.11:FF:000029">
    <property type="entry name" value="Serine/threonine-protein kinase TOR"/>
    <property type="match status" value="1"/>
</dbReference>
<feature type="domain" description="FAT" evidence="20">
    <location>
        <begin position="1133"/>
        <end position="1685"/>
    </location>
</feature>
<dbReference type="GO" id="GO:0005634">
    <property type="term" value="C:nucleus"/>
    <property type="evidence" value="ECO:0007669"/>
    <property type="project" value="TreeGrafter"/>
</dbReference>
<evidence type="ECO:0000256" key="7">
    <source>
        <dbReference type="ARBA" id="ARBA00022527"/>
    </source>
</evidence>
<evidence type="ECO:0000256" key="12">
    <source>
        <dbReference type="ARBA" id="ARBA00022777"/>
    </source>
</evidence>
<dbReference type="GO" id="GO:0004674">
    <property type="term" value="F:protein serine/threonine kinase activity"/>
    <property type="evidence" value="ECO:0007669"/>
    <property type="project" value="UniProtKB-KW"/>
</dbReference>
<dbReference type="CDD" id="cd05169">
    <property type="entry name" value="PIKKc_TOR"/>
    <property type="match status" value="1"/>
</dbReference>
<dbReference type="InterPro" id="IPR036914">
    <property type="entry name" value="MGS-like_dom_sf"/>
</dbReference>
<evidence type="ECO:0000259" key="19">
    <source>
        <dbReference type="PROSITE" id="PS50290"/>
    </source>
</evidence>
<dbReference type="SUPFAM" id="SSF53927">
    <property type="entry name" value="Cytidine deaminase-like"/>
    <property type="match status" value="1"/>
</dbReference>
<feature type="domain" description="FATC" evidence="21">
    <location>
        <begin position="2221"/>
        <end position="2258"/>
    </location>
</feature>
<evidence type="ECO:0000256" key="14">
    <source>
        <dbReference type="ARBA" id="ARBA00022840"/>
    </source>
</evidence>
<evidence type="ECO:0000256" key="15">
    <source>
        <dbReference type="ARBA" id="ARBA00023268"/>
    </source>
</evidence>
<dbReference type="GO" id="GO:0038202">
    <property type="term" value="P:TORC1 signaling"/>
    <property type="evidence" value="ECO:0007669"/>
    <property type="project" value="TreeGrafter"/>
</dbReference>
<dbReference type="Gene3D" id="1.25.10.10">
    <property type="entry name" value="Leucine-rich Repeat Variant"/>
    <property type="match status" value="4"/>
</dbReference>
<evidence type="ECO:0000256" key="11">
    <source>
        <dbReference type="ARBA" id="ARBA00022755"/>
    </source>
</evidence>
<dbReference type="Pfam" id="PF00454">
    <property type="entry name" value="PI3_PI4_kinase"/>
    <property type="match status" value="1"/>
</dbReference>
<keyword evidence="9" id="KW-0677">Repeat</keyword>
<keyword evidence="10" id="KW-0547">Nucleotide-binding</keyword>
<evidence type="ECO:0000256" key="5">
    <source>
        <dbReference type="ARBA" id="ARBA00011031"/>
    </source>
</evidence>
<comment type="similarity">
    <text evidence="4">Belongs to the PurH family.</text>
</comment>
<evidence type="ECO:0000256" key="6">
    <source>
        <dbReference type="ARBA" id="ARBA00022490"/>
    </source>
</evidence>
<dbReference type="InterPro" id="IPR018936">
    <property type="entry name" value="PI3/4_kinase_CS"/>
</dbReference>
<organism evidence="23 24">
    <name type="scientific">Modicella reniformis</name>
    <dbReference type="NCBI Taxonomy" id="1440133"/>
    <lineage>
        <taxon>Eukaryota</taxon>
        <taxon>Fungi</taxon>
        <taxon>Fungi incertae sedis</taxon>
        <taxon>Mucoromycota</taxon>
        <taxon>Mortierellomycotina</taxon>
        <taxon>Mortierellomycetes</taxon>
        <taxon>Mortierellales</taxon>
        <taxon>Mortierellaceae</taxon>
        <taxon>Modicella</taxon>
    </lineage>
</organism>
<dbReference type="Pfam" id="PF01808">
    <property type="entry name" value="AICARFT_IMPCHas"/>
    <property type="match status" value="1"/>
</dbReference>
<dbReference type="CDD" id="cd01421">
    <property type="entry name" value="IMPCH"/>
    <property type="match status" value="1"/>
</dbReference>
<keyword evidence="15" id="KW-0511">Multifunctional enzyme</keyword>
<evidence type="ECO:0000256" key="18">
    <source>
        <dbReference type="PROSITE-ProRule" id="PRU00103"/>
    </source>
</evidence>
<protein>
    <submittedName>
        <fullName evidence="23">Phosphatidylinositol kinase- protein kinase tor1</fullName>
    </submittedName>
</protein>
<comment type="similarity">
    <text evidence="5">Belongs to the PI3/PI4-kinase family.</text>
</comment>
<accession>A0A9P6MLZ0</accession>
<dbReference type="PROSITE" id="PS51855">
    <property type="entry name" value="MGS"/>
    <property type="match status" value="1"/>
</dbReference>
<dbReference type="SUPFAM" id="SSF47212">
    <property type="entry name" value="FKBP12-rapamycin-binding domain of FKBP-rapamycin-associated protein (FRAP)"/>
    <property type="match status" value="1"/>
</dbReference>
<dbReference type="InterPro" id="IPR057564">
    <property type="entry name" value="HEAT_ATR"/>
</dbReference>
<evidence type="ECO:0000259" key="21">
    <source>
        <dbReference type="PROSITE" id="PS51190"/>
    </source>
</evidence>
<dbReference type="InterPro" id="IPR002695">
    <property type="entry name" value="PurH-like"/>
</dbReference>
<dbReference type="InterPro" id="IPR024585">
    <property type="entry name" value="mTOR_dom"/>
</dbReference>
<evidence type="ECO:0000256" key="13">
    <source>
        <dbReference type="ARBA" id="ARBA00022801"/>
    </source>
</evidence>
<dbReference type="Pfam" id="PF11865">
    <property type="entry name" value="mTOR_dom"/>
    <property type="match status" value="1"/>
</dbReference>
<evidence type="ECO:0000313" key="24">
    <source>
        <dbReference type="Proteomes" id="UP000749646"/>
    </source>
</evidence>
<evidence type="ECO:0000259" key="22">
    <source>
        <dbReference type="PROSITE" id="PS51855"/>
    </source>
</evidence>
<dbReference type="SMART" id="SM00851">
    <property type="entry name" value="MGS"/>
    <property type="match status" value="1"/>
</dbReference>
<dbReference type="InterPro" id="IPR024051">
    <property type="entry name" value="AICAR_Tfase_dup_dom_sf"/>
</dbReference>
<dbReference type="SMART" id="SM01346">
    <property type="entry name" value="DUF3385"/>
    <property type="match status" value="1"/>
</dbReference>
<evidence type="ECO:0000256" key="2">
    <source>
        <dbReference type="ARBA" id="ARBA00004844"/>
    </source>
</evidence>
<dbReference type="NCBIfam" id="NF005492">
    <property type="entry name" value="PRK07106.1"/>
    <property type="match status" value="1"/>
</dbReference>
<feature type="repeat" description="HEAT" evidence="18">
    <location>
        <begin position="593"/>
        <end position="625"/>
    </location>
</feature>
<dbReference type="Gene3D" id="3.30.1010.10">
    <property type="entry name" value="Phosphatidylinositol 3-kinase Catalytic Subunit, Chain A, domain 4"/>
    <property type="match status" value="1"/>
</dbReference>
<gene>
    <name evidence="23" type="primary">TOR1_1</name>
    <name evidence="23" type="ORF">BGZ65_001709</name>
</gene>
<dbReference type="Pfam" id="PF08771">
    <property type="entry name" value="FRB_dom"/>
    <property type="match status" value="1"/>
</dbReference>
<dbReference type="NCBIfam" id="TIGR00355">
    <property type="entry name" value="purH"/>
    <property type="match status" value="1"/>
</dbReference>
<dbReference type="InterPro" id="IPR011990">
    <property type="entry name" value="TPR-like_helical_dom_sf"/>
</dbReference>
<dbReference type="Pfam" id="PF02260">
    <property type="entry name" value="FATC"/>
    <property type="match status" value="1"/>
</dbReference>
<dbReference type="InterPro" id="IPR016193">
    <property type="entry name" value="Cytidine_deaminase-like"/>
</dbReference>
<dbReference type="Gene3D" id="1.10.1070.11">
    <property type="entry name" value="Phosphatidylinositol 3-/4-kinase, catalytic domain"/>
    <property type="match status" value="1"/>
</dbReference>
<comment type="subcellular location">
    <subcellularLocation>
        <location evidence="1">Cytoplasm</location>
        <location evidence="1">Cytosol</location>
    </subcellularLocation>
</comment>
<dbReference type="InterPro" id="IPR050517">
    <property type="entry name" value="DDR_Repair_Kinase"/>
</dbReference>
<evidence type="ECO:0000256" key="16">
    <source>
        <dbReference type="ARBA" id="ARBA00047899"/>
    </source>
</evidence>
<evidence type="ECO:0000313" key="23">
    <source>
        <dbReference type="EMBL" id="KAG0007164.1"/>
    </source>
</evidence>
<dbReference type="InterPro" id="IPR011607">
    <property type="entry name" value="MGS-like_dom"/>
</dbReference>
<comment type="caution">
    <text evidence="23">The sequence shown here is derived from an EMBL/GenBank/DDBJ whole genome shotgun (WGS) entry which is preliminary data.</text>
</comment>
<name>A0A9P6MLZ0_9FUNG</name>
<dbReference type="InterPro" id="IPR000403">
    <property type="entry name" value="PI3/4_kinase_cat_dom"/>
</dbReference>
<keyword evidence="7" id="KW-0723">Serine/threonine-protein kinase</keyword>
<dbReference type="PANTHER" id="PTHR11139">
    <property type="entry name" value="ATAXIA TELANGIECTASIA MUTATED ATM -RELATED"/>
    <property type="match status" value="1"/>
</dbReference>
<dbReference type="GO" id="GO:0044877">
    <property type="term" value="F:protein-containing complex binding"/>
    <property type="evidence" value="ECO:0007669"/>
    <property type="project" value="InterPro"/>
</dbReference>
<evidence type="ECO:0000256" key="4">
    <source>
        <dbReference type="ARBA" id="ARBA00007667"/>
    </source>
</evidence>
<dbReference type="FunFam" id="3.40.140.20:FF:000003">
    <property type="entry name" value="Bifunctional purine biosynthesis protein"/>
    <property type="match status" value="1"/>
</dbReference>
<dbReference type="InterPro" id="IPR036940">
    <property type="entry name" value="PI3/4_kinase_cat_sf"/>
</dbReference>
<keyword evidence="11" id="KW-0658">Purine biosynthesis</keyword>
<comment type="catalytic activity">
    <reaction evidence="16">
        <text>L-threonyl-[protein] + ATP = O-phospho-L-threonyl-[protein] + ADP + H(+)</text>
        <dbReference type="Rhea" id="RHEA:46608"/>
        <dbReference type="Rhea" id="RHEA-COMP:11060"/>
        <dbReference type="Rhea" id="RHEA-COMP:11605"/>
        <dbReference type="ChEBI" id="CHEBI:15378"/>
        <dbReference type="ChEBI" id="CHEBI:30013"/>
        <dbReference type="ChEBI" id="CHEBI:30616"/>
        <dbReference type="ChEBI" id="CHEBI:61977"/>
        <dbReference type="ChEBI" id="CHEBI:456216"/>
        <dbReference type="EC" id="2.7.11.1"/>
    </reaction>
</comment>
<dbReference type="FunFam" id="3.40.50.1380:FF:000003">
    <property type="entry name" value="Bifunctional purine biosynthesis protein"/>
    <property type="match status" value="1"/>
</dbReference>
<dbReference type="GO" id="GO:0003937">
    <property type="term" value="F:IMP cyclohydrolase activity"/>
    <property type="evidence" value="ECO:0007669"/>
    <property type="project" value="InterPro"/>
</dbReference>
<comment type="pathway">
    <text evidence="2">Purine metabolism; IMP biosynthesis via de novo pathway; IMP from 5-formamido-1-(5-phospho-D-ribosyl)imidazole-4-carboxamide: step 1/1.</text>
</comment>
<feature type="domain" description="PI3K/PI4K catalytic" evidence="19">
    <location>
        <begin position="1860"/>
        <end position="2173"/>
    </location>
</feature>
<dbReference type="InterPro" id="IPR009076">
    <property type="entry name" value="FRB_dom"/>
</dbReference>
<dbReference type="Proteomes" id="UP000749646">
    <property type="component" value="Unassembled WGS sequence"/>
</dbReference>
<dbReference type="InterPro" id="IPR021133">
    <property type="entry name" value="HEAT_type_2"/>
</dbReference>
<keyword evidence="13" id="KW-0378">Hydrolase</keyword>
<reference evidence="23" key="1">
    <citation type="journal article" date="2020" name="Fungal Divers.">
        <title>Resolving the Mortierellaceae phylogeny through synthesis of multi-gene phylogenetics and phylogenomics.</title>
        <authorList>
            <person name="Vandepol N."/>
            <person name="Liber J."/>
            <person name="Desiro A."/>
            <person name="Na H."/>
            <person name="Kennedy M."/>
            <person name="Barry K."/>
            <person name="Grigoriev I.V."/>
            <person name="Miller A.N."/>
            <person name="O'Donnell K."/>
            <person name="Stajich J.E."/>
            <person name="Bonito G."/>
        </authorList>
    </citation>
    <scope>NUCLEOTIDE SEQUENCE</scope>
    <source>
        <strain evidence="23">MES-2147</strain>
    </source>
</reference>
<dbReference type="InterPro" id="IPR026683">
    <property type="entry name" value="TOR_cat"/>
</dbReference>
<dbReference type="SUPFAM" id="SSF52335">
    <property type="entry name" value="Methylglyoxal synthase-like"/>
    <property type="match status" value="1"/>
</dbReference>
<dbReference type="SMART" id="SM00146">
    <property type="entry name" value="PI3Kc"/>
    <property type="match status" value="1"/>
</dbReference>
<evidence type="ECO:0000256" key="17">
    <source>
        <dbReference type="ARBA" id="ARBA00048679"/>
    </source>
</evidence>
<keyword evidence="8" id="KW-0808">Transferase</keyword>
<dbReference type="PROSITE" id="PS50290">
    <property type="entry name" value="PI3_4_KINASE_3"/>
    <property type="match status" value="1"/>
</dbReference>
<evidence type="ECO:0000256" key="1">
    <source>
        <dbReference type="ARBA" id="ARBA00004514"/>
    </source>
</evidence>
<dbReference type="Gene3D" id="1.20.120.150">
    <property type="entry name" value="FKBP12-rapamycin binding domain"/>
    <property type="match status" value="1"/>
</dbReference>